<accession>A0A955RL29</accession>
<gene>
    <name evidence="1" type="ORF">KC669_00855</name>
</gene>
<reference evidence="1" key="2">
    <citation type="journal article" date="2021" name="Microbiome">
        <title>Successional dynamics and alternative stable states in a saline activated sludge microbial community over 9 years.</title>
        <authorList>
            <person name="Wang Y."/>
            <person name="Ye J."/>
            <person name="Ju F."/>
            <person name="Liu L."/>
            <person name="Boyd J.A."/>
            <person name="Deng Y."/>
            <person name="Parks D.H."/>
            <person name="Jiang X."/>
            <person name="Yin X."/>
            <person name="Woodcroft B.J."/>
            <person name="Tyson G.W."/>
            <person name="Hugenholtz P."/>
            <person name="Polz M.F."/>
            <person name="Zhang T."/>
        </authorList>
    </citation>
    <scope>NUCLEOTIDE SEQUENCE</scope>
    <source>
        <strain evidence="1">HKST-UBA09</strain>
    </source>
</reference>
<sequence>MNLDQLLNPFLGWNKITFTCKNLALDFTVDLSKDVDTEYLRAIVPDNFLDQVLEAIKWCSSLKPSQGLEKKIILVGNSSEGIIKIITSADLISASDHKLNKPIDVHMGGNIGADEVDYINSNDYSQIKNLIEQ</sequence>
<protein>
    <submittedName>
        <fullName evidence="1">Uncharacterized protein</fullName>
    </submittedName>
</protein>
<dbReference type="EMBL" id="JAGQLF010000006">
    <property type="protein sequence ID" value="MCA9386561.1"/>
    <property type="molecule type" value="Genomic_DNA"/>
</dbReference>
<proteinExistence type="predicted"/>
<evidence type="ECO:0000313" key="1">
    <source>
        <dbReference type="EMBL" id="MCA9386561.1"/>
    </source>
</evidence>
<dbReference type="Proteomes" id="UP000714915">
    <property type="component" value="Unassembled WGS sequence"/>
</dbReference>
<name>A0A955RL29_9BACT</name>
<reference evidence="1" key="1">
    <citation type="submission" date="2020-04" db="EMBL/GenBank/DDBJ databases">
        <authorList>
            <person name="Zhang T."/>
        </authorList>
    </citation>
    <scope>NUCLEOTIDE SEQUENCE</scope>
    <source>
        <strain evidence="1">HKST-UBA09</strain>
    </source>
</reference>
<comment type="caution">
    <text evidence="1">The sequence shown here is derived from an EMBL/GenBank/DDBJ whole genome shotgun (WGS) entry which is preliminary data.</text>
</comment>
<dbReference type="AlphaFoldDB" id="A0A955RL29"/>
<organism evidence="1 2">
    <name type="scientific">Candidatus Dojkabacteria bacterium</name>
    <dbReference type="NCBI Taxonomy" id="2099670"/>
    <lineage>
        <taxon>Bacteria</taxon>
        <taxon>Candidatus Dojkabacteria</taxon>
    </lineage>
</organism>
<evidence type="ECO:0000313" key="2">
    <source>
        <dbReference type="Proteomes" id="UP000714915"/>
    </source>
</evidence>